<accession>A0A3B1BVR0</accession>
<sequence>MSEGKPIKNGIDSMSTEQFNKFRDQFRKKVIRSEEE</sequence>
<gene>
    <name evidence="1" type="ORF">MNBD_NITROSPINAE04-1177</name>
</gene>
<dbReference type="EMBL" id="UOGA01000007">
    <property type="protein sequence ID" value="VAX14750.1"/>
    <property type="molecule type" value="Genomic_DNA"/>
</dbReference>
<dbReference type="AlphaFoldDB" id="A0A3B1BVR0"/>
<organism evidence="1">
    <name type="scientific">hydrothermal vent metagenome</name>
    <dbReference type="NCBI Taxonomy" id="652676"/>
    <lineage>
        <taxon>unclassified sequences</taxon>
        <taxon>metagenomes</taxon>
        <taxon>ecological metagenomes</taxon>
    </lineage>
</organism>
<name>A0A3B1BVR0_9ZZZZ</name>
<proteinExistence type="predicted"/>
<evidence type="ECO:0000313" key="1">
    <source>
        <dbReference type="EMBL" id="VAX14750.1"/>
    </source>
</evidence>
<protein>
    <submittedName>
        <fullName evidence="1">Uncharacterized protein</fullName>
    </submittedName>
</protein>
<feature type="non-terminal residue" evidence="1">
    <location>
        <position position="36"/>
    </location>
</feature>
<reference evidence="1" key="1">
    <citation type="submission" date="2018-06" db="EMBL/GenBank/DDBJ databases">
        <authorList>
            <person name="Zhirakovskaya E."/>
        </authorList>
    </citation>
    <scope>NUCLEOTIDE SEQUENCE</scope>
</reference>